<evidence type="ECO:0000259" key="6">
    <source>
        <dbReference type="Pfam" id="PF08281"/>
    </source>
</evidence>
<gene>
    <name evidence="7" type="ORF">SAMN05444266_109300</name>
</gene>
<reference evidence="7 8" key="1">
    <citation type="submission" date="2016-11" db="EMBL/GenBank/DDBJ databases">
        <authorList>
            <person name="Jaros S."/>
            <person name="Januszkiewicz K."/>
            <person name="Wedrychowicz H."/>
        </authorList>
    </citation>
    <scope>NUCLEOTIDE SEQUENCE [LARGE SCALE GENOMIC DNA]</scope>
    <source>
        <strain evidence="7 8">DSM 27406</strain>
    </source>
</reference>
<feature type="domain" description="RNA polymerase sigma factor 70 region 4 type 2" evidence="6">
    <location>
        <begin position="128"/>
        <end position="180"/>
    </location>
</feature>
<organism evidence="7 8">
    <name type="scientific">Chitinophaga jiangningensis</name>
    <dbReference type="NCBI Taxonomy" id="1419482"/>
    <lineage>
        <taxon>Bacteria</taxon>
        <taxon>Pseudomonadati</taxon>
        <taxon>Bacteroidota</taxon>
        <taxon>Chitinophagia</taxon>
        <taxon>Chitinophagales</taxon>
        <taxon>Chitinophagaceae</taxon>
        <taxon>Chitinophaga</taxon>
    </lineage>
</organism>
<dbReference type="PANTHER" id="PTHR43133:SF46">
    <property type="entry name" value="RNA POLYMERASE SIGMA-70 FACTOR ECF SUBFAMILY"/>
    <property type="match status" value="1"/>
</dbReference>
<evidence type="ECO:0000256" key="4">
    <source>
        <dbReference type="ARBA" id="ARBA00023163"/>
    </source>
</evidence>
<dbReference type="InterPro" id="IPR036388">
    <property type="entry name" value="WH-like_DNA-bd_sf"/>
</dbReference>
<dbReference type="InterPro" id="IPR013325">
    <property type="entry name" value="RNA_pol_sigma_r2"/>
</dbReference>
<keyword evidence="3" id="KW-0731">Sigma factor</keyword>
<dbReference type="InterPro" id="IPR013249">
    <property type="entry name" value="RNA_pol_sigma70_r4_t2"/>
</dbReference>
<dbReference type="GO" id="GO:0003677">
    <property type="term" value="F:DNA binding"/>
    <property type="evidence" value="ECO:0007669"/>
    <property type="project" value="InterPro"/>
</dbReference>
<dbReference type="InterPro" id="IPR007627">
    <property type="entry name" value="RNA_pol_sigma70_r2"/>
</dbReference>
<dbReference type="SUPFAM" id="SSF88659">
    <property type="entry name" value="Sigma3 and sigma4 domains of RNA polymerase sigma factors"/>
    <property type="match status" value="1"/>
</dbReference>
<dbReference type="GO" id="GO:0016987">
    <property type="term" value="F:sigma factor activity"/>
    <property type="evidence" value="ECO:0007669"/>
    <property type="project" value="UniProtKB-KW"/>
</dbReference>
<dbReference type="CDD" id="cd06171">
    <property type="entry name" value="Sigma70_r4"/>
    <property type="match status" value="1"/>
</dbReference>
<dbReference type="STRING" id="1419482.SAMN05444266_109300"/>
<dbReference type="NCBIfam" id="TIGR02937">
    <property type="entry name" value="sigma70-ECF"/>
    <property type="match status" value="1"/>
</dbReference>
<evidence type="ECO:0000256" key="3">
    <source>
        <dbReference type="ARBA" id="ARBA00023082"/>
    </source>
</evidence>
<dbReference type="AlphaFoldDB" id="A0A1M7KG06"/>
<dbReference type="InterPro" id="IPR014284">
    <property type="entry name" value="RNA_pol_sigma-70_dom"/>
</dbReference>
<accession>A0A1M7KG06</accession>
<dbReference type="Gene3D" id="1.10.10.10">
    <property type="entry name" value="Winged helix-like DNA-binding domain superfamily/Winged helix DNA-binding domain"/>
    <property type="match status" value="1"/>
</dbReference>
<dbReference type="PANTHER" id="PTHR43133">
    <property type="entry name" value="RNA POLYMERASE ECF-TYPE SIGMA FACTO"/>
    <property type="match status" value="1"/>
</dbReference>
<dbReference type="Pfam" id="PF08281">
    <property type="entry name" value="Sigma70_r4_2"/>
    <property type="match status" value="1"/>
</dbReference>
<dbReference type="EMBL" id="FRBL01000009">
    <property type="protein sequence ID" value="SHM64254.1"/>
    <property type="molecule type" value="Genomic_DNA"/>
</dbReference>
<dbReference type="Gene3D" id="1.10.1740.10">
    <property type="match status" value="1"/>
</dbReference>
<keyword evidence="4" id="KW-0804">Transcription</keyword>
<evidence type="ECO:0000256" key="2">
    <source>
        <dbReference type="ARBA" id="ARBA00023015"/>
    </source>
</evidence>
<dbReference type="Pfam" id="PF04542">
    <property type="entry name" value="Sigma70_r2"/>
    <property type="match status" value="1"/>
</dbReference>
<evidence type="ECO:0000313" key="8">
    <source>
        <dbReference type="Proteomes" id="UP000184420"/>
    </source>
</evidence>
<evidence type="ECO:0000256" key="1">
    <source>
        <dbReference type="ARBA" id="ARBA00010641"/>
    </source>
</evidence>
<evidence type="ECO:0000313" key="7">
    <source>
        <dbReference type="EMBL" id="SHM64254.1"/>
    </source>
</evidence>
<dbReference type="GO" id="GO:0006352">
    <property type="term" value="P:DNA-templated transcription initiation"/>
    <property type="evidence" value="ECO:0007669"/>
    <property type="project" value="InterPro"/>
</dbReference>
<dbReference type="SUPFAM" id="SSF88946">
    <property type="entry name" value="Sigma2 domain of RNA polymerase sigma factors"/>
    <property type="match status" value="1"/>
</dbReference>
<protein>
    <submittedName>
        <fullName evidence="7">RNA polymerase sigma factor, sigma-70 family</fullName>
    </submittedName>
</protein>
<feature type="domain" description="RNA polymerase sigma-70 region 2" evidence="5">
    <location>
        <begin position="27"/>
        <end position="95"/>
    </location>
</feature>
<keyword evidence="2" id="KW-0805">Transcription regulation</keyword>
<keyword evidence="8" id="KW-1185">Reference proteome</keyword>
<dbReference type="OrthoDB" id="9150024at2"/>
<comment type="similarity">
    <text evidence="1">Belongs to the sigma-70 factor family. ECF subfamily.</text>
</comment>
<evidence type="ECO:0000259" key="5">
    <source>
        <dbReference type="Pfam" id="PF04542"/>
    </source>
</evidence>
<proteinExistence type="inferred from homology"/>
<dbReference type="Proteomes" id="UP000184420">
    <property type="component" value="Unassembled WGS sequence"/>
</dbReference>
<dbReference type="RefSeq" id="WP_073085859.1">
    <property type="nucleotide sequence ID" value="NZ_FRBL01000009.1"/>
</dbReference>
<name>A0A1M7KG06_9BACT</name>
<sequence length="203" mass="23648">MENIQVVNENTLWKSIIAGEQPAFKMLYEAYADLLFAYANRYTKDKEIILDCIHDLFIDLHTWHRNLAAEVNVRYYLLSSMRRKLHTALKKASRTSLRGDMMQFSVDFETESVQAVIIASEQEQQLYQQLAKQLNQLPARQKEIIYLKYHCDLSYEEIAAIMQISVPTCRTLTYRAVKQMRQALDASAATAFSIIIGQFFRHL</sequence>
<dbReference type="InterPro" id="IPR039425">
    <property type="entry name" value="RNA_pol_sigma-70-like"/>
</dbReference>
<dbReference type="InterPro" id="IPR013324">
    <property type="entry name" value="RNA_pol_sigma_r3/r4-like"/>
</dbReference>